<dbReference type="PANTHER" id="PTHR33269">
    <property type="entry name" value="NADH-UBIQUINONE OXIDOREDUCTASE CHAIN 6"/>
    <property type="match status" value="1"/>
</dbReference>
<dbReference type="Gene3D" id="1.20.120.1200">
    <property type="entry name" value="NADH-ubiquinone/plastoquinone oxidoreductase chain 6, subunit NuoJ"/>
    <property type="match status" value="1"/>
</dbReference>
<dbReference type="GO" id="GO:0008137">
    <property type="term" value="F:NADH dehydrogenase (ubiquinone) activity"/>
    <property type="evidence" value="ECO:0007669"/>
    <property type="project" value="UniProtKB-UniRule"/>
</dbReference>
<sequence length="170" mass="17819">MALVTVTHVVFFLMAAFTVGASLLVVLAKNIVHCAIALVFAFFGVAALFVLLDAEFLAAAQVLLYVGGITILLLFAIMLTSRISAGGVKIMNEQVGISAVVVLAIVGLLAYANLKGFPAMVPPLTMADNTASIGKLLLTTYVLPFEVVSLLLLAAMVGAIILARRERGKD</sequence>
<feature type="transmembrane region" description="Helical" evidence="2">
    <location>
        <begin position="58"/>
        <end position="83"/>
    </location>
</feature>
<comment type="function">
    <text evidence="2">NDH-1 shuttles electrons from NADH, via FMN and iron-sulfur (Fe-S) centers, to quinones in the respiratory chain. Couples the redox reaction to proton translocation (for every two electrons transferred, four hydrogen ions are translocated across the cytoplasmic membrane), and thus conserves the redox energy in a proton gradient.</text>
</comment>
<accession>D5MKF9</accession>
<organism evidence="3 4">
    <name type="scientific">Methylomirabilis oxygeniifera</name>
    <dbReference type="NCBI Taxonomy" id="671143"/>
    <lineage>
        <taxon>Bacteria</taxon>
        <taxon>Candidatus Methylomirabilota</taxon>
        <taxon>Candidatus Methylomirabilia</taxon>
        <taxon>Candidatus Methylomirabilales</taxon>
        <taxon>Candidatus Methylomirabilaceae</taxon>
        <taxon>Candidatus Methylomirabilis</taxon>
    </lineage>
</organism>
<dbReference type="Proteomes" id="UP000006898">
    <property type="component" value="Chromosome"/>
</dbReference>
<dbReference type="HOGENOM" id="CLU_085957_2_0_0"/>
<dbReference type="InterPro" id="IPR042106">
    <property type="entry name" value="Nuo/plastoQ_OxRdtase_6_NuoJ"/>
</dbReference>
<feature type="transmembrane region" description="Helical" evidence="2">
    <location>
        <begin position="141"/>
        <end position="163"/>
    </location>
</feature>
<comment type="similarity">
    <text evidence="1 2">Belongs to the complex I subunit 6 family.</text>
</comment>
<dbReference type="STRING" id="671143.DAMO_2708"/>
<dbReference type="GO" id="GO:0005886">
    <property type="term" value="C:plasma membrane"/>
    <property type="evidence" value="ECO:0007669"/>
    <property type="project" value="UniProtKB-SubCell"/>
</dbReference>
<dbReference type="KEGG" id="mox:DAMO_2708"/>
<reference evidence="3 4" key="1">
    <citation type="journal article" date="2010" name="Nature">
        <title>Nitrite-driven anaerobic methane oxidation by oxygenic bacteria.</title>
        <authorList>
            <person name="Ettwig K.F."/>
            <person name="Butler M.K."/>
            <person name="Le Paslier D."/>
            <person name="Pelletier E."/>
            <person name="Mangenot S."/>
            <person name="Kuypers M.M.M."/>
            <person name="Schreiber F."/>
            <person name="Dutilh B.E."/>
            <person name="Zedelius J."/>
            <person name="de Beer D."/>
            <person name="Gloerich J."/>
            <person name="Wessels H.J.C.T."/>
            <person name="van Allen T."/>
            <person name="Luesken F."/>
            <person name="Wu M."/>
            <person name="van de Pas-Schoonen K.T."/>
            <person name="Op den Camp H.J.M."/>
            <person name="Janssen-Megens E.M."/>
            <person name="Francoijs K-J."/>
            <person name="Stunnenberg H."/>
            <person name="Weissenbach J."/>
            <person name="Jetten M.S.M."/>
            <person name="Strous M."/>
        </authorList>
    </citation>
    <scope>NUCLEOTIDE SEQUENCE [LARGE SCALE GENOMIC DNA]</scope>
</reference>
<keyword evidence="2" id="KW-0812">Transmembrane</keyword>
<evidence type="ECO:0000313" key="3">
    <source>
        <dbReference type="EMBL" id="CBE69781.1"/>
    </source>
</evidence>
<comment type="subcellular location">
    <subcellularLocation>
        <location evidence="2">Cell membrane</location>
        <topology evidence="2">Multi-pass membrane protein</topology>
    </subcellularLocation>
</comment>
<dbReference type="Pfam" id="PF00499">
    <property type="entry name" value="Oxidored_q3"/>
    <property type="match status" value="1"/>
</dbReference>
<evidence type="ECO:0000256" key="1">
    <source>
        <dbReference type="ARBA" id="ARBA00005698"/>
    </source>
</evidence>
<evidence type="ECO:0000256" key="2">
    <source>
        <dbReference type="RuleBase" id="RU004429"/>
    </source>
</evidence>
<evidence type="ECO:0000313" key="4">
    <source>
        <dbReference type="Proteomes" id="UP000006898"/>
    </source>
</evidence>
<dbReference type="eggNOG" id="COG0839">
    <property type="taxonomic scope" value="Bacteria"/>
</dbReference>
<dbReference type="GO" id="GO:0016491">
    <property type="term" value="F:oxidoreductase activity"/>
    <property type="evidence" value="ECO:0007669"/>
    <property type="project" value="UniProtKB-KW"/>
</dbReference>
<dbReference type="EC" id="7.1.1.-" evidence="2"/>
<gene>
    <name evidence="3" type="primary">ndhG</name>
    <name evidence="3" type="ORF">DAMO_2708</name>
</gene>
<feature type="transmembrane region" description="Helical" evidence="2">
    <location>
        <begin position="34"/>
        <end position="52"/>
    </location>
</feature>
<keyword evidence="3" id="KW-0560">Oxidoreductase</keyword>
<proteinExistence type="inferred from homology"/>
<comment type="catalytic activity">
    <reaction evidence="2">
        <text>a quinone + NADH + 5 H(+)(in) = a quinol + NAD(+) + 4 H(+)(out)</text>
        <dbReference type="Rhea" id="RHEA:57888"/>
        <dbReference type="ChEBI" id="CHEBI:15378"/>
        <dbReference type="ChEBI" id="CHEBI:24646"/>
        <dbReference type="ChEBI" id="CHEBI:57540"/>
        <dbReference type="ChEBI" id="CHEBI:57945"/>
        <dbReference type="ChEBI" id="CHEBI:132124"/>
    </reaction>
</comment>
<dbReference type="GO" id="GO:0048038">
    <property type="term" value="F:quinone binding"/>
    <property type="evidence" value="ECO:0007669"/>
    <property type="project" value="UniProtKB-UniRule"/>
</dbReference>
<name>D5MKF9_METO1</name>
<dbReference type="EMBL" id="FP565575">
    <property type="protein sequence ID" value="CBE69781.1"/>
    <property type="molecule type" value="Genomic_DNA"/>
</dbReference>
<protein>
    <recommendedName>
        <fullName evidence="2">NADH-quinone oxidoreductase subunit J</fullName>
        <ecNumber evidence="2">7.1.1.-</ecNumber>
    </recommendedName>
</protein>
<dbReference type="AlphaFoldDB" id="D5MKF9"/>
<dbReference type="PANTHER" id="PTHR33269:SF17">
    <property type="entry name" value="NADH-UBIQUINONE OXIDOREDUCTASE CHAIN 6"/>
    <property type="match status" value="1"/>
</dbReference>
<keyword evidence="2" id="KW-0520">NAD</keyword>
<feature type="transmembrane region" description="Helical" evidence="2">
    <location>
        <begin position="6"/>
        <end position="27"/>
    </location>
</feature>
<keyword evidence="2" id="KW-1133">Transmembrane helix</keyword>
<keyword evidence="2" id="KW-1003">Cell membrane</keyword>
<dbReference type="InterPro" id="IPR001457">
    <property type="entry name" value="NADH_UbQ/plastoQ_OxRdtase_su6"/>
</dbReference>
<keyword evidence="2" id="KW-0874">Quinone</keyword>
<keyword evidence="2" id="KW-0472">Membrane</keyword>
<feature type="transmembrane region" description="Helical" evidence="2">
    <location>
        <begin position="95"/>
        <end position="114"/>
    </location>
</feature>